<feature type="binding site" evidence="12">
    <location>
        <position position="220"/>
    </location>
    <ligand>
        <name>[4Fe-4S] cluster</name>
        <dbReference type="ChEBI" id="CHEBI:49883"/>
        <label>2</label>
    </ligand>
</feature>
<dbReference type="InterPro" id="IPR037024">
    <property type="entry name" value="NiFe_Hase_small_N_sf"/>
</dbReference>
<feature type="binding site" evidence="12">
    <location>
        <position position="200"/>
    </location>
    <ligand>
        <name>[4Fe-4S] cluster</name>
        <dbReference type="ChEBI" id="CHEBI:49883"/>
        <label>2</label>
    </ligand>
</feature>
<evidence type="ECO:0000313" key="16">
    <source>
        <dbReference type="Proteomes" id="UP000663720"/>
    </source>
</evidence>
<evidence type="ECO:0000313" key="15">
    <source>
        <dbReference type="EMBL" id="QTA83935.1"/>
    </source>
</evidence>
<evidence type="ECO:0000256" key="1">
    <source>
        <dbReference type="ARBA" id="ARBA00001966"/>
    </source>
</evidence>
<dbReference type="GO" id="GO:0044569">
    <property type="term" value="C:[Ni-Fe] hydrogenase complex"/>
    <property type="evidence" value="ECO:0007669"/>
    <property type="project" value="TreeGrafter"/>
</dbReference>
<dbReference type="PIRSF" id="PIRSF000310">
    <property type="entry name" value="NiFe_hyd_ssu"/>
    <property type="match status" value="1"/>
</dbReference>
<evidence type="ECO:0000256" key="4">
    <source>
        <dbReference type="ARBA" id="ARBA00011771"/>
    </source>
</evidence>
<keyword evidence="10 12" id="KW-0408">Iron</keyword>
<dbReference type="InterPro" id="IPR037148">
    <property type="entry name" value="NiFe-Hase_small_C_sf"/>
</dbReference>
<dbReference type="GO" id="GO:0051539">
    <property type="term" value="F:4 iron, 4 sulfur cluster binding"/>
    <property type="evidence" value="ECO:0007669"/>
    <property type="project" value="UniProtKB-KW"/>
</dbReference>
<reference evidence="15" key="1">
    <citation type="journal article" date="2021" name="Microb. Physiol.">
        <title>Proteogenomic Insights into the Physiology of Marine, Sulfate-Reducing, Filamentous Desulfonema limicola and Desulfonema magnum.</title>
        <authorList>
            <person name="Schnaars V."/>
            <person name="Wohlbrand L."/>
            <person name="Scheve S."/>
            <person name="Hinrichs C."/>
            <person name="Reinhardt R."/>
            <person name="Rabus R."/>
        </authorList>
    </citation>
    <scope>NUCLEOTIDE SEQUENCE</scope>
    <source>
        <strain evidence="15">5ac10</strain>
    </source>
</reference>
<keyword evidence="11 12" id="KW-0411">Iron-sulfur</keyword>
<evidence type="ECO:0000256" key="11">
    <source>
        <dbReference type="ARBA" id="ARBA00023014"/>
    </source>
</evidence>
<evidence type="ECO:0000256" key="6">
    <source>
        <dbReference type="ARBA" id="ARBA00022723"/>
    </source>
</evidence>
<evidence type="ECO:0000256" key="12">
    <source>
        <dbReference type="PIRSR" id="PIRSR000310-1"/>
    </source>
</evidence>
<feature type="binding site" evidence="12">
    <location>
        <position position="254"/>
    </location>
    <ligand>
        <name>[3Fe-4S] cluster</name>
        <dbReference type="ChEBI" id="CHEBI:21137"/>
    </ligand>
</feature>
<dbReference type="GO" id="GO:0051538">
    <property type="term" value="F:3 iron, 4 sulfur cluster binding"/>
    <property type="evidence" value="ECO:0007669"/>
    <property type="project" value="UniProtKB-KW"/>
</dbReference>
<feature type="binding site" evidence="12">
    <location>
        <position position="197"/>
    </location>
    <ligand>
        <name>[4Fe-4S] cluster</name>
        <dbReference type="ChEBI" id="CHEBI:49883"/>
        <label>2</label>
    </ligand>
</feature>
<feature type="binding site" evidence="12">
    <location>
        <position position="227"/>
    </location>
    <ligand>
        <name>[4Fe-4S] cluster</name>
        <dbReference type="ChEBI" id="CHEBI:49883"/>
        <label>2</label>
    </ligand>
</feature>
<dbReference type="GO" id="GO:0046872">
    <property type="term" value="F:metal ion binding"/>
    <property type="evidence" value="ECO:0007669"/>
    <property type="project" value="UniProtKB-KW"/>
</dbReference>
<dbReference type="InterPro" id="IPR001821">
    <property type="entry name" value="NiFe_hydrogenase_ssu"/>
</dbReference>
<evidence type="ECO:0000259" key="13">
    <source>
        <dbReference type="Pfam" id="PF01058"/>
    </source>
</evidence>
<keyword evidence="7" id="KW-0732">Signal</keyword>
<keyword evidence="16" id="KW-1185">Reference proteome</keyword>
<dbReference type="Proteomes" id="UP000663720">
    <property type="component" value="Chromosome"/>
</dbReference>
<feature type="binding site" evidence="12">
    <location>
        <position position="160"/>
    </location>
    <ligand>
        <name>[4Fe-4S] cluster</name>
        <dbReference type="ChEBI" id="CHEBI:49883"/>
        <label>1</label>
    </ligand>
</feature>
<evidence type="ECO:0000256" key="8">
    <source>
        <dbReference type="ARBA" id="ARBA00022764"/>
    </source>
</evidence>
<evidence type="ECO:0000256" key="5">
    <source>
        <dbReference type="ARBA" id="ARBA00022485"/>
    </source>
</evidence>
<evidence type="ECO:0000256" key="3">
    <source>
        <dbReference type="ARBA" id="ARBA00006605"/>
    </source>
</evidence>
<dbReference type="PANTHER" id="PTHR30013:SF5">
    <property type="entry name" value="HYDROGENASE SMALL SUBUNIT"/>
    <property type="match status" value="1"/>
</dbReference>
<feature type="binding site" evidence="12">
    <location>
        <position position="236"/>
    </location>
    <ligand>
        <name>[3Fe-4S] cluster</name>
        <dbReference type="ChEBI" id="CHEBI:21137"/>
    </ligand>
</feature>
<comment type="similarity">
    <text evidence="3">Belongs to the [NiFe]/[NiFeSe] hydrogenase small subunit family.</text>
</comment>
<comment type="cofactor">
    <cofactor evidence="1">
        <name>[4Fe-4S] cluster</name>
        <dbReference type="ChEBI" id="CHEBI:49883"/>
    </cofactor>
</comment>
<dbReference type="SUPFAM" id="SSF56770">
    <property type="entry name" value="HydA/Nqo6-like"/>
    <property type="match status" value="1"/>
</dbReference>
<dbReference type="InterPro" id="IPR006137">
    <property type="entry name" value="NADH_UbQ_OxRdtase-like_20kDa"/>
</dbReference>
<feature type="binding site" evidence="12">
    <location>
        <position position="13"/>
    </location>
    <ligand>
        <name>[4Fe-4S] cluster</name>
        <dbReference type="ChEBI" id="CHEBI:49883"/>
        <label>1</label>
    </ligand>
</feature>
<sequence>MFKTLYWLQCGGCGGDTMSFLSLESPDIIELFEYLGIEVLWHPSLSEFNHPEHEKLLEQIISGEQPLDILCVEGAVIRGPGGTGMFDVFMGRPRQDIVLDLAQKARFVVAAGTCASFGGITGAGDVDGTGLQYTNKEKGGLLGKDFISAGGLPVINIPGCPCHCEVLAGILTSLASNVPVKLTKFNAPLPWFGILVHQGCTRNEYHEYRVEENDFGEKGCLFFHMGCKGPLTYGPCNKLLWNRRNSKTNAGVPCSGCTHPDFPFSHPFFKTENIAGIPLELPDGVDRAHYLAYKGMAAAAAPYRLKKRDTNV</sequence>
<feature type="binding site" evidence="12">
    <location>
        <position position="114"/>
    </location>
    <ligand>
        <name>[4Fe-4S] cluster</name>
        <dbReference type="ChEBI" id="CHEBI:49883"/>
        <label>1</label>
    </ligand>
</feature>
<evidence type="ECO:0000256" key="2">
    <source>
        <dbReference type="ARBA" id="ARBA00004418"/>
    </source>
</evidence>
<dbReference type="GO" id="GO:0009055">
    <property type="term" value="F:electron transfer activity"/>
    <property type="evidence" value="ECO:0007669"/>
    <property type="project" value="TreeGrafter"/>
</dbReference>
<dbReference type="Pfam" id="PF14720">
    <property type="entry name" value="NiFe_hyd_SSU_C"/>
    <property type="match status" value="1"/>
</dbReference>
<protein>
    <submittedName>
        <fullName evidence="15">NADH-ubiquinone oxidoreductase, 20 kDa subunit</fullName>
    </submittedName>
</protein>
<dbReference type="KEGG" id="dli:dnl_63610"/>
<comment type="subunit">
    <text evidence="4">Heterodimer of a large and a small subunit.</text>
</comment>
<keyword evidence="9" id="KW-0560">Oxidoreductase</keyword>
<proteinExistence type="inferred from homology"/>
<feature type="domain" description="Cytochrome-c3 hydrogenase C-terminal" evidence="14">
    <location>
        <begin position="192"/>
        <end position="268"/>
    </location>
</feature>
<dbReference type="Gene3D" id="3.40.50.700">
    <property type="entry name" value="NADH:ubiquinone oxidoreductase-like, 20kDa subunit"/>
    <property type="match status" value="1"/>
</dbReference>
<organism evidence="15 16">
    <name type="scientific">Desulfonema limicola</name>
    <dbReference type="NCBI Taxonomy" id="45656"/>
    <lineage>
        <taxon>Bacteria</taxon>
        <taxon>Pseudomonadati</taxon>
        <taxon>Thermodesulfobacteriota</taxon>
        <taxon>Desulfobacteria</taxon>
        <taxon>Desulfobacterales</taxon>
        <taxon>Desulfococcaceae</taxon>
        <taxon>Desulfonema</taxon>
    </lineage>
</organism>
<keyword evidence="12" id="KW-0003">3Fe-4S</keyword>
<dbReference type="GO" id="GO:0009375">
    <property type="term" value="C:ferredoxin hydrogenase complex"/>
    <property type="evidence" value="ECO:0007669"/>
    <property type="project" value="InterPro"/>
</dbReference>
<evidence type="ECO:0000259" key="14">
    <source>
        <dbReference type="Pfam" id="PF14720"/>
    </source>
</evidence>
<keyword evidence="6 12" id="KW-0479">Metal-binding</keyword>
<dbReference type="GO" id="GO:0016020">
    <property type="term" value="C:membrane"/>
    <property type="evidence" value="ECO:0007669"/>
    <property type="project" value="TreeGrafter"/>
</dbReference>
<feature type="binding site" evidence="12">
    <location>
        <position position="257"/>
    </location>
    <ligand>
        <name>[3Fe-4S] cluster</name>
        <dbReference type="ChEBI" id="CHEBI:21137"/>
    </ligand>
</feature>
<dbReference type="Gene3D" id="4.10.480.10">
    <property type="entry name" value="Cytochrome-c3 hydrogenase, C-terminal domain"/>
    <property type="match status" value="1"/>
</dbReference>
<dbReference type="EMBL" id="CP061799">
    <property type="protein sequence ID" value="QTA83935.1"/>
    <property type="molecule type" value="Genomic_DNA"/>
</dbReference>
<feature type="domain" description="NADH:ubiquinone oxidoreductase-like 20kDa subunit" evidence="13">
    <location>
        <begin position="13"/>
        <end position="173"/>
    </location>
</feature>
<dbReference type="PANTHER" id="PTHR30013">
    <property type="entry name" value="NIFE / NIFESE HYDROGENASE SMALL SUBUNIT FAMILY MEMBER"/>
    <property type="match status" value="1"/>
</dbReference>
<comment type="subcellular location">
    <subcellularLocation>
        <location evidence="2">Periplasm</location>
    </subcellularLocation>
</comment>
<dbReference type="GO" id="GO:0009061">
    <property type="term" value="P:anaerobic respiration"/>
    <property type="evidence" value="ECO:0007669"/>
    <property type="project" value="TreeGrafter"/>
</dbReference>
<evidence type="ECO:0000256" key="7">
    <source>
        <dbReference type="ARBA" id="ARBA00022729"/>
    </source>
</evidence>
<dbReference type="AlphaFoldDB" id="A0A975BF29"/>
<gene>
    <name evidence="15" type="ORF">dnl_63610</name>
</gene>
<dbReference type="InterPro" id="IPR027394">
    <property type="entry name" value="Cytochrome-c3_hydrogenase_C"/>
</dbReference>
<name>A0A975BF29_9BACT</name>
<keyword evidence="5 12" id="KW-0004">4Fe-4S</keyword>
<accession>A0A975BF29</accession>
<dbReference type="GO" id="GO:0008901">
    <property type="term" value="F:ferredoxin hydrogenase activity"/>
    <property type="evidence" value="ECO:0007669"/>
    <property type="project" value="InterPro"/>
</dbReference>
<dbReference type="PRINTS" id="PR00614">
    <property type="entry name" value="NIHGNASESMLL"/>
</dbReference>
<dbReference type="GO" id="GO:0042597">
    <property type="term" value="C:periplasmic space"/>
    <property type="evidence" value="ECO:0007669"/>
    <property type="project" value="UniProtKB-SubCell"/>
</dbReference>
<dbReference type="Pfam" id="PF01058">
    <property type="entry name" value="Oxidored_q6"/>
    <property type="match status" value="1"/>
</dbReference>
<evidence type="ECO:0000256" key="10">
    <source>
        <dbReference type="ARBA" id="ARBA00023004"/>
    </source>
</evidence>
<dbReference type="RefSeq" id="WP_207689713.1">
    <property type="nucleotide sequence ID" value="NZ_CP061799.1"/>
</dbReference>
<keyword evidence="8" id="KW-0574">Periplasm</keyword>
<evidence type="ECO:0000256" key="9">
    <source>
        <dbReference type="ARBA" id="ARBA00023002"/>
    </source>
</evidence>